<keyword evidence="1" id="KW-0547">Nucleotide-binding</keyword>
<reference evidence="3" key="2">
    <citation type="submission" date="2024-10" db="UniProtKB">
        <authorList>
            <consortium name="EnsemblProtists"/>
        </authorList>
    </citation>
    <scope>IDENTIFICATION</scope>
</reference>
<dbReference type="OMA" id="VHKRIWN"/>
<protein>
    <recommendedName>
        <fullName evidence="2">PIPK domain-containing protein</fullName>
    </recommendedName>
</protein>
<keyword evidence="1" id="KW-0418">Kinase</keyword>
<name>A0A0D3ILE1_EMIH1</name>
<evidence type="ECO:0000313" key="4">
    <source>
        <dbReference type="Proteomes" id="UP000013827"/>
    </source>
</evidence>
<dbReference type="RefSeq" id="XP_005764505.1">
    <property type="nucleotide sequence ID" value="XM_005764448.1"/>
</dbReference>
<dbReference type="PANTHER" id="PTHR23086:SF101">
    <property type="entry name" value="LP03320P-RELATED"/>
    <property type="match status" value="1"/>
</dbReference>
<dbReference type="GO" id="GO:0016308">
    <property type="term" value="F:1-phosphatidylinositol-4-phosphate 5-kinase activity"/>
    <property type="evidence" value="ECO:0007669"/>
    <property type="project" value="TreeGrafter"/>
</dbReference>
<evidence type="ECO:0000313" key="3">
    <source>
        <dbReference type="EnsemblProtists" id="EOD12076"/>
    </source>
</evidence>
<accession>A0A0D3ILE1</accession>
<dbReference type="InterPro" id="IPR023610">
    <property type="entry name" value="PInositol-4/5-P-5/4-kinase"/>
</dbReference>
<dbReference type="GO" id="GO:0046854">
    <property type="term" value="P:phosphatidylinositol phosphate biosynthetic process"/>
    <property type="evidence" value="ECO:0007669"/>
    <property type="project" value="TreeGrafter"/>
</dbReference>
<dbReference type="eggNOG" id="KOG0229">
    <property type="taxonomic scope" value="Eukaryota"/>
</dbReference>
<keyword evidence="1" id="KW-0067">ATP-binding</keyword>
<dbReference type="Gene3D" id="3.30.800.10">
    <property type="entry name" value="Phosphatidylinositol Phosphate Kinase II Beta"/>
    <property type="match status" value="1"/>
</dbReference>
<proteinExistence type="predicted"/>
<reference evidence="4" key="1">
    <citation type="journal article" date="2013" name="Nature">
        <title>Pan genome of the phytoplankton Emiliania underpins its global distribution.</title>
        <authorList>
            <person name="Read B.A."/>
            <person name="Kegel J."/>
            <person name="Klute M.J."/>
            <person name="Kuo A."/>
            <person name="Lefebvre S.C."/>
            <person name="Maumus F."/>
            <person name="Mayer C."/>
            <person name="Miller J."/>
            <person name="Monier A."/>
            <person name="Salamov A."/>
            <person name="Young J."/>
            <person name="Aguilar M."/>
            <person name="Claverie J.M."/>
            <person name="Frickenhaus S."/>
            <person name="Gonzalez K."/>
            <person name="Herman E.K."/>
            <person name="Lin Y.C."/>
            <person name="Napier J."/>
            <person name="Ogata H."/>
            <person name="Sarno A.F."/>
            <person name="Shmutz J."/>
            <person name="Schroeder D."/>
            <person name="de Vargas C."/>
            <person name="Verret F."/>
            <person name="von Dassow P."/>
            <person name="Valentin K."/>
            <person name="Van de Peer Y."/>
            <person name="Wheeler G."/>
            <person name="Dacks J.B."/>
            <person name="Delwiche C.F."/>
            <person name="Dyhrman S.T."/>
            <person name="Glockner G."/>
            <person name="John U."/>
            <person name="Richards T."/>
            <person name="Worden A.Z."/>
            <person name="Zhang X."/>
            <person name="Grigoriev I.V."/>
            <person name="Allen A.E."/>
            <person name="Bidle K."/>
            <person name="Borodovsky M."/>
            <person name="Bowler C."/>
            <person name="Brownlee C."/>
            <person name="Cock J.M."/>
            <person name="Elias M."/>
            <person name="Gladyshev V.N."/>
            <person name="Groth M."/>
            <person name="Guda C."/>
            <person name="Hadaegh A."/>
            <person name="Iglesias-Rodriguez M.D."/>
            <person name="Jenkins J."/>
            <person name="Jones B.M."/>
            <person name="Lawson T."/>
            <person name="Leese F."/>
            <person name="Lindquist E."/>
            <person name="Lobanov A."/>
            <person name="Lomsadze A."/>
            <person name="Malik S.B."/>
            <person name="Marsh M.E."/>
            <person name="Mackinder L."/>
            <person name="Mock T."/>
            <person name="Mueller-Roeber B."/>
            <person name="Pagarete A."/>
            <person name="Parker M."/>
            <person name="Probert I."/>
            <person name="Quesneville H."/>
            <person name="Raines C."/>
            <person name="Rensing S.A."/>
            <person name="Riano-Pachon D.M."/>
            <person name="Richier S."/>
            <person name="Rokitta S."/>
            <person name="Shiraiwa Y."/>
            <person name="Soanes D.M."/>
            <person name="van der Giezen M."/>
            <person name="Wahlund T.M."/>
            <person name="Williams B."/>
            <person name="Wilson W."/>
            <person name="Wolfe G."/>
            <person name="Wurch L.L."/>
        </authorList>
    </citation>
    <scope>NUCLEOTIDE SEQUENCE</scope>
</reference>
<dbReference type="GO" id="GO:0005524">
    <property type="term" value="F:ATP binding"/>
    <property type="evidence" value="ECO:0007669"/>
    <property type="project" value="UniProtKB-UniRule"/>
</dbReference>
<dbReference type="InterPro" id="IPR002498">
    <property type="entry name" value="PInositol-4-P-4/5-kinase_core"/>
</dbReference>
<dbReference type="AlphaFoldDB" id="A0A0D3ILE1"/>
<keyword evidence="4" id="KW-1185">Reference proteome</keyword>
<dbReference type="PaxDb" id="2903-EOD12076"/>
<dbReference type="SMART" id="SM00330">
    <property type="entry name" value="PIPKc"/>
    <property type="match status" value="1"/>
</dbReference>
<dbReference type="PROSITE" id="PS51455">
    <property type="entry name" value="PIPK"/>
    <property type="match status" value="1"/>
</dbReference>
<dbReference type="PANTHER" id="PTHR23086">
    <property type="entry name" value="PHOSPHATIDYLINOSITOL-4-PHOSPHATE 5-KINASE"/>
    <property type="match status" value="1"/>
</dbReference>
<organism evidence="3 4">
    <name type="scientific">Emiliania huxleyi (strain CCMP1516)</name>
    <dbReference type="NCBI Taxonomy" id="280463"/>
    <lineage>
        <taxon>Eukaryota</taxon>
        <taxon>Haptista</taxon>
        <taxon>Haptophyta</taxon>
        <taxon>Prymnesiophyceae</taxon>
        <taxon>Isochrysidales</taxon>
        <taxon>Noelaerhabdaceae</taxon>
        <taxon>Emiliania</taxon>
    </lineage>
</organism>
<dbReference type="GO" id="GO:0005886">
    <property type="term" value="C:plasma membrane"/>
    <property type="evidence" value="ECO:0007669"/>
    <property type="project" value="TreeGrafter"/>
</dbReference>
<evidence type="ECO:0000259" key="2">
    <source>
        <dbReference type="PROSITE" id="PS51455"/>
    </source>
</evidence>
<feature type="domain" description="PIPK" evidence="2">
    <location>
        <begin position="1"/>
        <end position="314"/>
    </location>
</feature>
<dbReference type="Gene3D" id="3.30.810.10">
    <property type="entry name" value="2-Layer Sandwich"/>
    <property type="match status" value="1"/>
</dbReference>
<dbReference type="InterPro" id="IPR027484">
    <property type="entry name" value="PInositol-4-P-5-kinase_N"/>
</dbReference>
<sequence length="337" mass="37587">MHCYNEGEFAAIRSAFGVPPDFLAKFDFGGMSEGGGKGGQLMGFTADRACIVKELNATDHSVLLGLAGKYRLHIIGDDPSQPSQSLLCRFFAHFQDPETHRNYAAMNNWLPPDALAALELSEGEEKAVRSELASAFESYDLKGSADDKTLTLDGRRVQEVHKRIWNVCLWGGKCFWSPERIEYWNGKQHASTVKFRVTAQQKQWVMRAVRYDCEWLAARGLMDYSLILGVKRLPASRTAIALALQRTTDRHTQPLACAADGEVQLLYLGFIDWLQNWTCAKTVARCIKTLERNKSTEPPGYYAERCISYLEAKFVPTACDPGVDAAEAQDDTGSAEQ</sequence>
<dbReference type="KEGG" id="ehx:EMIHUDRAFT_104358"/>
<dbReference type="InterPro" id="IPR027483">
    <property type="entry name" value="PInositol-4-P-4/5-kinase_C_sf"/>
</dbReference>
<dbReference type="Proteomes" id="UP000013827">
    <property type="component" value="Unassembled WGS sequence"/>
</dbReference>
<dbReference type="EnsemblProtists" id="EOD12076">
    <property type="protein sequence ID" value="EOD12076"/>
    <property type="gene ID" value="EMIHUDRAFT_104358"/>
</dbReference>
<dbReference type="GeneID" id="17258276"/>
<dbReference type="Pfam" id="PF01504">
    <property type="entry name" value="PIP5K"/>
    <property type="match status" value="2"/>
</dbReference>
<dbReference type="HOGENOM" id="CLU_746776_0_0_1"/>
<keyword evidence="1" id="KW-0808">Transferase</keyword>
<evidence type="ECO:0000256" key="1">
    <source>
        <dbReference type="PROSITE-ProRule" id="PRU00781"/>
    </source>
</evidence>
<dbReference type="SUPFAM" id="SSF56104">
    <property type="entry name" value="SAICAR synthase-like"/>
    <property type="match status" value="1"/>
</dbReference>